<dbReference type="EC" id="2.7.8.15" evidence="6"/>
<evidence type="ECO:0000256" key="13">
    <source>
        <dbReference type="ARBA" id="ARBA00022842"/>
    </source>
</evidence>
<evidence type="ECO:0000256" key="5">
    <source>
        <dbReference type="ARBA" id="ARBA00011738"/>
    </source>
</evidence>
<dbReference type="Pfam" id="PF00953">
    <property type="entry name" value="Glycos_transf_4"/>
    <property type="match status" value="1"/>
</dbReference>
<comment type="subcellular location">
    <subcellularLocation>
        <location evidence="2">Endoplasmic reticulum membrane</location>
        <topology evidence="2">Multi-pass membrane protein</topology>
    </subcellularLocation>
</comment>
<feature type="transmembrane region" description="Helical" evidence="22">
    <location>
        <begin position="445"/>
        <end position="465"/>
    </location>
</feature>
<proteinExistence type="inferred from homology"/>
<dbReference type="AlphaFoldDB" id="A0A8C9L8B6"/>
<feature type="compositionally biased region" description="Low complexity" evidence="21">
    <location>
        <begin position="137"/>
        <end position="150"/>
    </location>
</feature>
<feature type="transmembrane region" description="Helical" evidence="22">
    <location>
        <begin position="421"/>
        <end position="439"/>
    </location>
</feature>
<accession>A0A8C9L8B6</accession>
<keyword evidence="25" id="KW-1185">Reference proteome</keyword>
<dbReference type="Ensembl" id="ENSPSTT00000009939.1">
    <property type="protein sequence ID" value="ENSPSTP00000009466.1"/>
    <property type="gene ID" value="ENSPSTG00000006670.1"/>
</dbReference>
<evidence type="ECO:0000256" key="1">
    <source>
        <dbReference type="ARBA" id="ARBA00001946"/>
    </source>
</evidence>
<evidence type="ECO:0000256" key="19">
    <source>
        <dbReference type="ARBA" id="ARBA00044717"/>
    </source>
</evidence>
<reference evidence="24" key="1">
    <citation type="submission" date="2025-08" db="UniProtKB">
        <authorList>
            <consortium name="Ensembl"/>
        </authorList>
    </citation>
    <scope>IDENTIFICATION</scope>
</reference>
<keyword evidence="9" id="KW-0808">Transferase</keyword>
<comment type="pathway">
    <text evidence="3">Protein modification; protein glycosylation.</text>
</comment>
<dbReference type="InterPro" id="IPR048439">
    <property type="entry name" value="DPAGT1_ins"/>
</dbReference>
<keyword evidence="14 22" id="KW-1133">Transmembrane helix</keyword>
<evidence type="ECO:0000256" key="22">
    <source>
        <dbReference type="SAM" id="Phobius"/>
    </source>
</evidence>
<comment type="similarity">
    <text evidence="4">Belongs to the glycosyltransferase 4 family.</text>
</comment>
<name>A0A8C9L8B6_PAVCR</name>
<dbReference type="GO" id="GO:0016757">
    <property type="term" value="F:glycosyltransferase activity"/>
    <property type="evidence" value="ECO:0007669"/>
    <property type="project" value="UniProtKB-KW"/>
</dbReference>
<evidence type="ECO:0000256" key="20">
    <source>
        <dbReference type="ARBA" id="ARBA00045078"/>
    </source>
</evidence>
<evidence type="ECO:0000256" key="14">
    <source>
        <dbReference type="ARBA" id="ARBA00022989"/>
    </source>
</evidence>
<evidence type="ECO:0000256" key="15">
    <source>
        <dbReference type="ARBA" id="ARBA00023136"/>
    </source>
</evidence>
<comment type="subunit">
    <text evidence="5">Homodimer.</text>
</comment>
<dbReference type="Proteomes" id="UP000694428">
    <property type="component" value="Unplaced"/>
</dbReference>
<comment type="cofactor">
    <cofactor evidence="1">
        <name>Mg(2+)</name>
        <dbReference type="ChEBI" id="CHEBI:18420"/>
    </cofactor>
</comment>
<keyword evidence="10 22" id="KW-0812">Transmembrane</keyword>
<evidence type="ECO:0000256" key="7">
    <source>
        <dbReference type="ARBA" id="ARBA00017659"/>
    </source>
</evidence>
<keyword evidence="8" id="KW-0328">Glycosyltransferase</keyword>
<evidence type="ECO:0000256" key="17">
    <source>
        <dbReference type="ARBA" id="ARBA00029567"/>
    </source>
</evidence>
<dbReference type="UniPathway" id="UPA00378"/>
<evidence type="ECO:0000256" key="12">
    <source>
        <dbReference type="ARBA" id="ARBA00022824"/>
    </source>
</evidence>
<feature type="transmembrane region" description="Helical" evidence="22">
    <location>
        <begin position="335"/>
        <end position="356"/>
    </location>
</feature>
<dbReference type="InterPro" id="IPR033895">
    <property type="entry name" value="GPT"/>
</dbReference>
<dbReference type="GO" id="GO:0046872">
    <property type="term" value="F:metal ion binding"/>
    <property type="evidence" value="ECO:0007669"/>
    <property type="project" value="UniProtKB-KW"/>
</dbReference>
<organism evidence="24 25">
    <name type="scientific">Pavo cristatus</name>
    <name type="common">Indian peafowl</name>
    <name type="synonym">Blue peafowl</name>
    <dbReference type="NCBI Taxonomy" id="9049"/>
    <lineage>
        <taxon>Eukaryota</taxon>
        <taxon>Metazoa</taxon>
        <taxon>Chordata</taxon>
        <taxon>Craniata</taxon>
        <taxon>Vertebrata</taxon>
        <taxon>Euteleostomi</taxon>
        <taxon>Archelosauria</taxon>
        <taxon>Archosauria</taxon>
        <taxon>Dinosauria</taxon>
        <taxon>Saurischia</taxon>
        <taxon>Theropoda</taxon>
        <taxon>Coelurosauria</taxon>
        <taxon>Aves</taxon>
        <taxon>Neognathae</taxon>
        <taxon>Galloanserae</taxon>
        <taxon>Galliformes</taxon>
        <taxon>Phasianidae</taxon>
        <taxon>Phasianinae</taxon>
        <taxon>Pavo</taxon>
    </lineage>
</organism>
<keyword evidence="11" id="KW-0479">Metal-binding</keyword>
<evidence type="ECO:0000256" key="16">
    <source>
        <dbReference type="ARBA" id="ARBA00023180"/>
    </source>
</evidence>
<evidence type="ECO:0000256" key="10">
    <source>
        <dbReference type="ARBA" id="ARBA00022692"/>
    </source>
</evidence>
<dbReference type="GO" id="GO:0003975">
    <property type="term" value="F:UDP-N-acetylglucosamine-dolichyl-phosphate N-acetylglucosaminephosphotransferase activity"/>
    <property type="evidence" value="ECO:0007669"/>
    <property type="project" value="UniProtKB-EC"/>
</dbReference>
<dbReference type="PANTHER" id="PTHR10571:SF0">
    <property type="entry name" value="UDP-N-ACETYLGLUCOSAMINE--DOLICHYL-PHOSPHATE N-ACETYLGLUCOSAMINEPHOSPHOTRANSFERASE"/>
    <property type="match status" value="1"/>
</dbReference>
<feature type="transmembrane region" description="Helical" evidence="22">
    <location>
        <begin position="179"/>
        <end position="200"/>
    </location>
</feature>
<feature type="transmembrane region" description="Helical" evidence="22">
    <location>
        <begin position="294"/>
        <end position="315"/>
    </location>
</feature>
<evidence type="ECO:0000256" key="3">
    <source>
        <dbReference type="ARBA" id="ARBA00004922"/>
    </source>
</evidence>
<dbReference type="InterPro" id="IPR000715">
    <property type="entry name" value="Glycosyl_transferase_4"/>
</dbReference>
<evidence type="ECO:0000256" key="11">
    <source>
        <dbReference type="ARBA" id="ARBA00022723"/>
    </source>
</evidence>
<feature type="region of interest" description="Disordered" evidence="21">
    <location>
        <begin position="1"/>
        <end position="35"/>
    </location>
</feature>
<keyword evidence="13" id="KW-0460">Magnesium</keyword>
<feature type="transmembrane region" description="Helical" evidence="22">
    <location>
        <begin position="547"/>
        <end position="569"/>
    </location>
</feature>
<evidence type="ECO:0000256" key="4">
    <source>
        <dbReference type="ARBA" id="ARBA00009317"/>
    </source>
</evidence>
<evidence type="ECO:0000313" key="25">
    <source>
        <dbReference type="Proteomes" id="UP000694428"/>
    </source>
</evidence>
<dbReference type="PANTHER" id="PTHR10571">
    <property type="entry name" value="UDP-N-ACETYLGLUCOSAMINE--DOLICHYL-PHOSPHATE N-ACETYLGLUCOSAMINEPHOSPHOTRANSFERASE"/>
    <property type="match status" value="1"/>
</dbReference>
<evidence type="ECO:0000256" key="2">
    <source>
        <dbReference type="ARBA" id="ARBA00004477"/>
    </source>
</evidence>
<keyword evidence="12" id="KW-0256">Endoplasmic reticulum</keyword>
<evidence type="ECO:0000256" key="21">
    <source>
        <dbReference type="SAM" id="MobiDB-lite"/>
    </source>
</evidence>
<reference evidence="24" key="2">
    <citation type="submission" date="2025-09" db="UniProtKB">
        <authorList>
            <consortium name="Ensembl"/>
        </authorList>
    </citation>
    <scope>IDENTIFICATION</scope>
</reference>
<dbReference type="Pfam" id="PF21383">
    <property type="entry name" value="DPAGT1_ins"/>
    <property type="match status" value="1"/>
</dbReference>
<feature type="region of interest" description="Disordered" evidence="21">
    <location>
        <begin position="129"/>
        <end position="150"/>
    </location>
</feature>
<dbReference type="CDD" id="cd06855">
    <property type="entry name" value="GT_GPT_euk"/>
    <property type="match status" value="1"/>
</dbReference>
<dbReference type="GO" id="GO:0005789">
    <property type="term" value="C:endoplasmic reticulum membrane"/>
    <property type="evidence" value="ECO:0007669"/>
    <property type="project" value="UniProtKB-SubCell"/>
</dbReference>
<evidence type="ECO:0000313" key="24">
    <source>
        <dbReference type="Ensembl" id="ENSPSTP00000009466.1"/>
    </source>
</evidence>
<dbReference type="GO" id="GO:0006488">
    <property type="term" value="P:dolichol-linked oligosaccharide biosynthetic process"/>
    <property type="evidence" value="ECO:0007669"/>
    <property type="project" value="InterPro"/>
</dbReference>
<feature type="compositionally biased region" description="Polar residues" evidence="21">
    <location>
        <begin position="1"/>
        <end position="12"/>
    </location>
</feature>
<keyword evidence="16" id="KW-0325">Glycoprotein</keyword>
<comment type="catalytic activity">
    <reaction evidence="20">
        <text>a di-trans,poly-cis-dolichyl phosphate + UDP-N-acetyl-alpha-D-glucosamine = an N-acetyl-alpha-D-glucosaminyl-diphospho-di-trans,poly-cis-dolichol + UMP</text>
        <dbReference type="Rhea" id="RHEA:13289"/>
        <dbReference type="Rhea" id="RHEA-COMP:19498"/>
        <dbReference type="Rhea" id="RHEA-COMP:19507"/>
        <dbReference type="ChEBI" id="CHEBI:57683"/>
        <dbReference type="ChEBI" id="CHEBI:57705"/>
        <dbReference type="ChEBI" id="CHEBI:57865"/>
        <dbReference type="ChEBI" id="CHEBI:58427"/>
        <dbReference type="EC" id="2.7.8.15"/>
    </reaction>
    <physiologicalReaction direction="left-to-right" evidence="20">
        <dbReference type="Rhea" id="RHEA:13290"/>
    </physiologicalReaction>
</comment>
<feature type="transmembrane region" description="Helical" evidence="22">
    <location>
        <begin position="228"/>
        <end position="246"/>
    </location>
</feature>
<evidence type="ECO:0000256" key="8">
    <source>
        <dbReference type="ARBA" id="ARBA00022676"/>
    </source>
</evidence>
<evidence type="ECO:0000256" key="18">
    <source>
        <dbReference type="ARBA" id="ARBA00033238"/>
    </source>
</evidence>
<evidence type="ECO:0000256" key="6">
    <source>
        <dbReference type="ARBA" id="ARBA00013225"/>
    </source>
</evidence>
<comment type="function">
    <text evidence="19">UDP-N-acetylglucosamine--dolichyl-phosphate N-acetylglucosaminephosphotransferase that operates in the biosynthetic pathway of dolichol-linked oligosaccharides, the glycan precursors employed in protein asparagine (N)-glycosylation. The assembly of dolichol-linked oligosaccharides begins on the cytosolic side of the endoplasmic reticulum membrane and finishes in its lumen. The sequential addition of sugars to dolichol pyrophosphate produces dolichol-linked oligosaccharides containing fourteen sugars, including two GlcNAcs, nine mannoses and three glucoses. Once assembled, the oligosaccharide is transferred from the lipid to nascent proteins by oligosaccharyltransferases. Catalyzes the initial step of dolichol-linked oligosaccharide biosynthesis, transfering GlcNAc-1-P from cytosolic UDP-GlcNAc onto the carrier lipid dolichyl phosphate (P-dolichol), yielding GlcNAc-P-P-dolichol embedded in the cytoplasmic leaflet of the endoplasmic reticulum membrane.</text>
</comment>
<keyword evidence="15 22" id="KW-0472">Membrane</keyword>
<evidence type="ECO:0000256" key="9">
    <source>
        <dbReference type="ARBA" id="ARBA00022679"/>
    </source>
</evidence>
<feature type="domain" description="DPAGT1 insertion" evidence="23">
    <location>
        <begin position="486"/>
        <end position="528"/>
    </location>
</feature>
<feature type="transmembrane region" description="Helical" evidence="22">
    <location>
        <begin position="266"/>
        <end position="282"/>
    </location>
</feature>
<sequence length="576" mass="63298">MVTSEATPSPHGSFQRRRPPGPHAESPCIASRRRPCSGALPPSGVAVYRAAKDIKTPGLDMEALGAGAAARNTIAAGALLRDCQTARAAQSGLTRLPQRPRREEGGSDVCDGGTETALAHCHCQGQRWRSPHGLSGKGARVSGASSSSVRTARCAERSSVHLSGPAPAAAMAAWPAAPLLINFGGSLLGFVATLTLIPAFKDHFLAARLFGEDLNKAFRRPIPEAQGMISGAVFLIILFCFIPVPFLRCFVEEQCTAFPHDEFVELIGSLLAICCMIFLGFADDVLNLRWRHKLLLPTMASLPLLMVYFTNFGNTTIVVPKPFRVLLGMHLDLGILYYVYMGMLAVFCTNAINILAGINGIEAGQSLVIAASIITFNLVELNGDYQDDHIFSLYFMIPFFFTTLGLFYHNWYPSQVFVGDTFCYFAGMTFAVVGILGHFSKTMLLFFIPQVLNFLYSLPQLFHIIPCPRHRLPRLNPTTGKLEMSYSKFKTNSLSTLGTYILKAVKILHIVDVRSGMDEDGEYSECNNMTLINFVIKLIGPIHERNLTLLLLLIQVLGSMIAFSIRYQLVRLFYDV</sequence>
<feature type="transmembrane region" description="Helical" evidence="22">
    <location>
        <begin position="391"/>
        <end position="409"/>
    </location>
</feature>
<evidence type="ECO:0000259" key="23">
    <source>
        <dbReference type="Pfam" id="PF21383"/>
    </source>
</evidence>
<protein>
    <recommendedName>
        <fullName evidence="7">UDP-N-acetylglucosamine--dolichyl-phosphate N-acetylglucosaminephosphotransferase</fullName>
        <ecNumber evidence="6">2.7.8.15</ecNumber>
    </recommendedName>
    <alternativeName>
        <fullName evidence="17">GlcNAc-1-P transferase</fullName>
    </alternativeName>
    <alternativeName>
        <fullName evidence="18">N-acetylglucosamine-1-phosphate transferase</fullName>
    </alternativeName>
</protein>